<comment type="caution">
    <text evidence="2">The sequence shown here is derived from an EMBL/GenBank/DDBJ whole genome shotgun (WGS) entry which is preliminary data.</text>
</comment>
<dbReference type="InterPro" id="IPR058347">
    <property type="entry name" value="DUF8034"/>
</dbReference>
<dbReference type="EMBL" id="BAABJQ010000002">
    <property type="protein sequence ID" value="GAA5179670.1"/>
    <property type="molecule type" value="Genomic_DNA"/>
</dbReference>
<evidence type="ECO:0008006" key="4">
    <source>
        <dbReference type="Google" id="ProtNLM"/>
    </source>
</evidence>
<accession>A0ABP9RKV3</accession>
<evidence type="ECO:0000313" key="3">
    <source>
        <dbReference type="Proteomes" id="UP001501570"/>
    </source>
</evidence>
<keyword evidence="3" id="KW-1185">Reference proteome</keyword>
<sequence length="617" mass="68496">MTQVEAPDIGAPMDEPPGWALRQRALLDRLADASQLFWDRYVATDGSLHWRAEFPGRDGADDGYESFLNWPLAYTLGGPRRLLSLAAQGWHGVTGQFTRYGQILDEYERGYDWFHQGEGNALLYQLALADPAGWRERVARFADLYADPARGNYDPATRTITAGHTGSGGPRLAPYRFSYPFTDDLALYEWTARHEPYGLPYRDLPGIARFEDLKDPANARRMGEAMNRRMLPGDTAVNLTATGLVTLAHLVTGEPRYRRWVLDYVEAWIDRARANGGLPPDNVGRSGRVGENLDGRWYGGLYGWSWPHGLGPIASAAVVAATSAYLLTRDDGYLDLPRTLLDRVLERAVTTDDRLLVPNRYDDRGWFDHQPMEPRFAVALWHLSGSREDWARVERLRRGDPDDWSAVPGERGRFGDANTRPWVRYLAGANPGYPSRALGEAHAQLAWRCAQIRADREPAGSLDLHHWQLVNPIGTEALVQLTLGGPAPIYNGGLPHARLRYADADRGRPGLPPDVAALVDHLDARSVSVRLVNLHPTEARRIVIQGGAFGEYRFTTATLPSHAGDGYPGPVGSPRRPRPPEARRQVAVDDRRLSVALPPGHTAHLELATVPCPPETA</sequence>
<organism evidence="2 3">
    <name type="scientific">Rugosimonospora acidiphila</name>
    <dbReference type="NCBI Taxonomy" id="556531"/>
    <lineage>
        <taxon>Bacteria</taxon>
        <taxon>Bacillati</taxon>
        <taxon>Actinomycetota</taxon>
        <taxon>Actinomycetes</taxon>
        <taxon>Micromonosporales</taxon>
        <taxon>Micromonosporaceae</taxon>
        <taxon>Rugosimonospora</taxon>
    </lineage>
</organism>
<dbReference type="Proteomes" id="UP001501570">
    <property type="component" value="Unassembled WGS sequence"/>
</dbReference>
<evidence type="ECO:0000256" key="1">
    <source>
        <dbReference type="SAM" id="MobiDB-lite"/>
    </source>
</evidence>
<gene>
    <name evidence="2" type="ORF">GCM10023322_10300</name>
</gene>
<reference evidence="3" key="1">
    <citation type="journal article" date="2019" name="Int. J. Syst. Evol. Microbiol.">
        <title>The Global Catalogue of Microorganisms (GCM) 10K type strain sequencing project: providing services to taxonomists for standard genome sequencing and annotation.</title>
        <authorList>
            <consortium name="The Broad Institute Genomics Platform"/>
            <consortium name="The Broad Institute Genome Sequencing Center for Infectious Disease"/>
            <person name="Wu L."/>
            <person name="Ma J."/>
        </authorList>
    </citation>
    <scope>NUCLEOTIDE SEQUENCE [LARGE SCALE GENOMIC DNA]</scope>
    <source>
        <strain evidence="3">JCM 18304</strain>
    </source>
</reference>
<protein>
    <recommendedName>
        <fullName evidence="4">Linalool dehydratase/isomerase domain-containing protein</fullName>
    </recommendedName>
</protein>
<name>A0ABP9RKV3_9ACTN</name>
<dbReference type="SUPFAM" id="SSF48208">
    <property type="entry name" value="Six-hairpin glycosidases"/>
    <property type="match status" value="1"/>
</dbReference>
<dbReference type="Pfam" id="PF26099">
    <property type="entry name" value="DUF8034"/>
    <property type="match status" value="1"/>
</dbReference>
<dbReference type="InterPro" id="IPR008928">
    <property type="entry name" value="6-hairpin_glycosidase_sf"/>
</dbReference>
<evidence type="ECO:0000313" key="2">
    <source>
        <dbReference type="EMBL" id="GAA5179670.1"/>
    </source>
</evidence>
<proteinExistence type="predicted"/>
<feature type="region of interest" description="Disordered" evidence="1">
    <location>
        <begin position="559"/>
        <end position="585"/>
    </location>
</feature>